<dbReference type="AlphaFoldDB" id="A0A0F4GDP5"/>
<reference evidence="2 3" key="1">
    <citation type="submission" date="2015-03" db="EMBL/GenBank/DDBJ databases">
        <title>RNA-seq based gene annotation and comparative genomics of four Zymoseptoria species reveal species-specific pathogenicity related genes and transposable element activity.</title>
        <authorList>
            <person name="Grandaubert J."/>
            <person name="Bhattacharyya A."/>
            <person name="Stukenbrock E.H."/>
        </authorList>
    </citation>
    <scope>NUCLEOTIDE SEQUENCE [LARGE SCALE GENOMIC DNA]</scope>
    <source>
        <strain evidence="2 3">Zb18110</strain>
    </source>
</reference>
<keyword evidence="3" id="KW-1185">Reference proteome</keyword>
<proteinExistence type="predicted"/>
<accession>A0A0F4GDP5</accession>
<dbReference type="OrthoDB" id="10612370at2759"/>
<evidence type="ECO:0000256" key="1">
    <source>
        <dbReference type="SAM" id="SignalP"/>
    </source>
</evidence>
<dbReference type="Proteomes" id="UP000033647">
    <property type="component" value="Unassembled WGS sequence"/>
</dbReference>
<dbReference type="EMBL" id="LAFY01004066">
    <property type="protein sequence ID" value="KJX95531.1"/>
    <property type="molecule type" value="Genomic_DNA"/>
</dbReference>
<protein>
    <submittedName>
        <fullName evidence="2">Uncharacterized protein</fullName>
    </submittedName>
</protein>
<evidence type="ECO:0000313" key="3">
    <source>
        <dbReference type="Proteomes" id="UP000033647"/>
    </source>
</evidence>
<name>A0A0F4GDP5_9PEZI</name>
<keyword evidence="1" id="KW-0732">Signal</keyword>
<comment type="caution">
    <text evidence="2">The sequence shown here is derived from an EMBL/GenBank/DDBJ whole genome shotgun (WGS) entry which is preliminary data.</text>
</comment>
<evidence type="ECO:0000313" key="2">
    <source>
        <dbReference type="EMBL" id="KJX95531.1"/>
    </source>
</evidence>
<gene>
    <name evidence="2" type="ORF">TI39_contig4106g00028</name>
</gene>
<feature type="signal peptide" evidence="1">
    <location>
        <begin position="1"/>
        <end position="15"/>
    </location>
</feature>
<organism evidence="2 3">
    <name type="scientific">Zymoseptoria brevis</name>
    <dbReference type="NCBI Taxonomy" id="1047168"/>
    <lineage>
        <taxon>Eukaryota</taxon>
        <taxon>Fungi</taxon>
        <taxon>Dikarya</taxon>
        <taxon>Ascomycota</taxon>
        <taxon>Pezizomycotina</taxon>
        <taxon>Dothideomycetes</taxon>
        <taxon>Dothideomycetidae</taxon>
        <taxon>Mycosphaerellales</taxon>
        <taxon>Mycosphaerellaceae</taxon>
        <taxon>Zymoseptoria</taxon>
    </lineage>
</organism>
<feature type="chain" id="PRO_5012723425" evidence="1">
    <location>
        <begin position="16"/>
        <end position="471"/>
    </location>
</feature>
<sequence length="471" mass="52978">MLLLLLLFICPLASAEDSHWNEYDFDDIVPAPPPPVFGIDFTLDGVICSASLPNGSVVGLVASQGGHWYRETMRKTLDWAEDAALRETLPGWVHDPDYSDIHGDLKKVLNMTALANAVATAKYMALNVLELDHKVKITETRPQVVVSQPGFLFTDWPPPWTIDNNGHKKRIVKEPAAHWEAHTKMILQLSWAFCRAANLAHFRPYKVGENDDFDLPQYVCGRGMPVGAPTWAVCKASGGFCKTSYYSQDFYYENVIIPPNLYHRPNTTGAKPEEVVVVADMSSEGVLVWAEGIKRCQIQDRKWSLIRSPWIDKTWSYFPRSDHTGWVPAVRRGIEDVVRHARHRENATANVSIITNGGFWWEQARGALRDIAKGLEMNLTMLDTTSKGLGRWERDKTFDSSMAAAAGGMIQSMDPDVSDLSPLLDFVDFTGYGERGDNVMLHCREEVIAGETGPRNCDETDDDWWYGRDEL</sequence>